<dbReference type="Proteomes" id="UP000291189">
    <property type="component" value="Unassembled WGS sequence"/>
</dbReference>
<reference evidence="1 2" key="1">
    <citation type="submission" date="2019-01" db="EMBL/GenBank/DDBJ databases">
        <title>Nocardioides guangzhouensis sp. nov., an actinobacterium isolated from soil.</title>
        <authorList>
            <person name="Fu Y."/>
            <person name="Cai Y."/>
            <person name="Lin Z."/>
            <person name="Chen P."/>
        </authorList>
    </citation>
    <scope>NUCLEOTIDE SEQUENCE [LARGE SCALE GENOMIC DNA]</scope>
    <source>
        <strain evidence="1 2">NBRC 105384</strain>
    </source>
</reference>
<name>A0A4Q5JC06_9ACTN</name>
<comment type="caution">
    <text evidence="1">The sequence shown here is derived from an EMBL/GenBank/DDBJ whole genome shotgun (WGS) entry which is preliminary data.</text>
</comment>
<evidence type="ECO:0000313" key="2">
    <source>
        <dbReference type="Proteomes" id="UP000291189"/>
    </source>
</evidence>
<dbReference type="AlphaFoldDB" id="A0A4Q5JC06"/>
<protein>
    <recommendedName>
        <fullName evidence="3">Bacterial Pleckstrin homology domain-containing protein</fullName>
    </recommendedName>
</protein>
<evidence type="ECO:0000313" key="1">
    <source>
        <dbReference type="EMBL" id="RYU15569.1"/>
    </source>
</evidence>
<dbReference type="RefSeq" id="WP_129984852.1">
    <property type="nucleotide sequence ID" value="NZ_SDPU01000001.1"/>
</dbReference>
<dbReference type="OrthoDB" id="530515at2"/>
<organism evidence="1 2">
    <name type="scientific">Nocardioides iriomotensis</name>
    <dbReference type="NCBI Taxonomy" id="715784"/>
    <lineage>
        <taxon>Bacteria</taxon>
        <taxon>Bacillati</taxon>
        <taxon>Actinomycetota</taxon>
        <taxon>Actinomycetes</taxon>
        <taxon>Propionibacteriales</taxon>
        <taxon>Nocardioidaceae</taxon>
        <taxon>Nocardioides</taxon>
    </lineage>
</organism>
<dbReference type="EMBL" id="SDPU01000001">
    <property type="protein sequence ID" value="RYU15569.1"/>
    <property type="molecule type" value="Genomic_DNA"/>
</dbReference>
<gene>
    <name evidence="1" type="ORF">ETU37_00150</name>
</gene>
<keyword evidence="2" id="KW-1185">Reference proteome</keyword>
<evidence type="ECO:0008006" key="3">
    <source>
        <dbReference type="Google" id="ProtNLM"/>
    </source>
</evidence>
<accession>A0A4Q5JC06</accession>
<proteinExistence type="predicted"/>
<sequence length="116" mass="12521">MTTISLHEDRLSVRFTRTEKVLGLVRDRSFPLGSVTAARVEDVGLHAVQGLRAPGLGLPGRWLVGTWRGHGRTLVSVRRGQPALVVELTGQRFDRLVLGTHDAADLAGRLGTGHPA</sequence>